<dbReference type="Gene3D" id="3.40.50.1820">
    <property type="entry name" value="alpha/beta hydrolase"/>
    <property type="match status" value="1"/>
</dbReference>
<dbReference type="InterPro" id="IPR029058">
    <property type="entry name" value="AB_hydrolase_fold"/>
</dbReference>
<protein>
    <recommendedName>
        <fullName evidence="3">Alpha/beta hydrolase</fullName>
    </recommendedName>
</protein>
<dbReference type="SUPFAM" id="SSF53474">
    <property type="entry name" value="alpha/beta-Hydrolases"/>
    <property type="match status" value="1"/>
</dbReference>
<evidence type="ECO:0008006" key="3">
    <source>
        <dbReference type="Google" id="ProtNLM"/>
    </source>
</evidence>
<reference evidence="1 2" key="1">
    <citation type="submission" date="2016-02" db="EMBL/GenBank/DDBJ databases">
        <authorList>
            <person name="Wen L."/>
            <person name="He K."/>
            <person name="Yang H."/>
        </authorList>
    </citation>
    <scope>NUCLEOTIDE SEQUENCE [LARGE SCALE GENOMIC DNA]</scope>
    <source>
        <strain evidence="1 2">CD09_2</strain>
    </source>
</reference>
<proteinExistence type="predicted"/>
<dbReference type="OrthoDB" id="9798884at2"/>
<evidence type="ECO:0000313" key="1">
    <source>
        <dbReference type="EMBL" id="OAH35968.1"/>
    </source>
</evidence>
<dbReference type="EMBL" id="LSTR01000098">
    <property type="protein sequence ID" value="OAH35968.1"/>
    <property type="molecule type" value="Genomic_DNA"/>
</dbReference>
<gene>
    <name evidence="1" type="ORF">AX777_25955</name>
</gene>
<evidence type="ECO:0000313" key="2">
    <source>
        <dbReference type="Proteomes" id="UP000077262"/>
    </source>
</evidence>
<dbReference type="Proteomes" id="UP000077262">
    <property type="component" value="Unassembled WGS sequence"/>
</dbReference>
<organism evidence="1 2">
    <name type="scientific">Sphingobium yanoikuyae</name>
    <name type="common">Sphingomonas yanoikuyae</name>
    <dbReference type="NCBI Taxonomy" id="13690"/>
    <lineage>
        <taxon>Bacteria</taxon>
        <taxon>Pseudomonadati</taxon>
        <taxon>Pseudomonadota</taxon>
        <taxon>Alphaproteobacteria</taxon>
        <taxon>Sphingomonadales</taxon>
        <taxon>Sphingomonadaceae</taxon>
        <taxon>Sphingobium</taxon>
    </lineage>
</organism>
<comment type="caution">
    <text evidence="1">The sequence shown here is derived from an EMBL/GenBank/DDBJ whole genome shotgun (WGS) entry which is preliminary data.</text>
</comment>
<name>A0A177J4D4_SPHYA</name>
<dbReference type="AlphaFoldDB" id="A0A177J4D4"/>
<accession>A0A177J4D4</accession>
<sequence length="310" mass="35052">MNTINQPSPAQMDVICAVADFSTKPMRTPVLRNPLEHGMPYEDIFFPSADGVALEAWYIPAPQSSNLLIIANHPLPMNRYGLAGHLEPWNQMDPTEINFLYELRHLHDAGYNILTYDLRNLGRSGTGNNGVCGVGRYEWRDCVGAKRYVDTHPELSTMTVGLLSRCTGGNAQYEAISRHPELFENVSCMVSPMVVSMDVFTRNYANSVLEGAGEFPDILDFQQVNRGGLRNAEMTPHLFAPDVKMPTLIAQVRGDKWTTDEDGEKTLQLLGAKEKELFWIEGSTRRWVGYNYFGKHPEKLLGWFDKYMKK</sequence>
<dbReference type="RefSeq" id="WP_044069317.1">
    <property type="nucleotide sequence ID" value="NZ_LSTR01000098.1"/>
</dbReference>